<keyword evidence="1" id="KW-0472">Membrane</keyword>
<keyword evidence="1" id="KW-1133">Transmembrane helix</keyword>
<evidence type="ECO:0000313" key="3">
    <source>
        <dbReference type="Proteomes" id="UP000028980"/>
    </source>
</evidence>
<accession>A0A081D9N0</accession>
<gene>
    <name evidence="2" type="ORF">JCM19296_1218</name>
</gene>
<organism evidence="2 3">
    <name type="scientific">Nonlabens ulvanivorans</name>
    <name type="common">Persicivirga ulvanivorans</name>
    <dbReference type="NCBI Taxonomy" id="906888"/>
    <lineage>
        <taxon>Bacteria</taxon>
        <taxon>Pseudomonadati</taxon>
        <taxon>Bacteroidota</taxon>
        <taxon>Flavobacteriia</taxon>
        <taxon>Flavobacteriales</taxon>
        <taxon>Flavobacteriaceae</taxon>
        <taxon>Nonlabens</taxon>
    </lineage>
</organism>
<evidence type="ECO:0000313" key="2">
    <source>
        <dbReference type="EMBL" id="GAK75626.1"/>
    </source>
</evidence>
<comment type="caution">
    <text evidence="2">The sequence shown here is derived from an EMBL/GenBank/DDBJ whole genome shotgun (WGS) entry which is preliminary data.</text>
</comment>
<dbReference type="EMBL" id="BBLG01000002">
    <property type="protein sequence ID" value="GAK75626.1"/>
    <property type="molecule type" value="Genomic_DNA"/>
</dbReference>
<protein>
    <submittedName>
        <fullName evidence="2">Uncharacterized protein</fullName>
    </submittedName>
</protein>
<evidence type="ECO:0000256" key="1">
    <source>
        <dbReference type="SAM" id="Phobius"/>
    </source>
</evidence>
<dbReference type="Proteomes" id="UP000028980">
    <property type="component" value="Unassembled WGS sequence"/>
</dbReference>
<reference evidence="2 3" key="1">
    <citation type="journal article" date="2014" name="Genome Announc.">
        <title>Draft Genome Sequences of Marine Flavobacterium Nonlabens Strains NR17, NR24, NR27, NR32, NR33, and Ara13.</title>
        <authorList>
            <person name="Nakanishi M."/>
            <person name="Meirelles P."/>
            <person name="Suzuki R."/>
            <person name="Takatani N."/>
            <person name="Mino S."/>
            <person name="Suda W."/>
            <person name="Oshima K."/>
            <person name="Hattori M."/>
            <person name="Ohkuma M."/>
            <person name="Hosokawa M."/>
            <person name="Miyashita K."/>
            <person name="Thompson F.L."/>
            <person name="Niwa A."/>
            <person name="Sawabe T."/>
            <person name="Sawabe T."/>
        </authorList>
    </citation>
    <scope>NUCLEOTIDE SEQUENCE [LARGE SCALE GENOMIC DNA]</scope>
    <source>
        <strain evidence="3">JCM19296</strain>
    </source>
</reference>
<sequence length="56" mass="5918">MANKNDIAWTPILYCVGAGVAGIALGTFLIAPMMQKMKAKKLAEAKKPVTASPTKK</sequence>
<proteinExistence type="predicted"/>
<dbReference type="AlphaFoldDB" id="A0A081D9N0"/>
<name>A0A081D9N0_NONUL</name>
<feature type="transmembrane region" description="Helical" evidence="1">
    <location>
        <begin position="12"/>
        <end position="31"/>
    </location>
</feature>
<keyword evidence="1" id="KW-0812">Transmembrane</keyword>